<evidence type="ECO:0000256" key="4">
    <source>
        <dbReference type="ARBA" id="ARBA00014320"/>
    </source>
</evidence>
<evidence type="ECO:0000256" key="7">
    <source>
        <dbReference type="ARBA" id="ARBA00023125"/>
    </source>
</evidence>
<evidence type="ECO:0000256" key="10">
    <source>
        <dbReference type="ARBA" id="ARBA00031632"/>
    </source>
</evidence>
<evidence type="ECO:0000256" key="2">
    <source>
        <dbReference type="ARBA" id="ARBA00004496"/>
    </source>
</evidence>
<dbReference type="GO" id="GO:0005634">
    <property type="term" value="C:nucleus"/>
    <property type="evidence" value="ECO:0007669"/>
    <property type="project" value="UniProtKB-SubCell"/>
</dbReference>
<evidence type="ECO:0000313" key="14">
    <source>
        <dbReference type="Proteomes" id="UP001557470"/>
    </source>
</evidence>
<dbReference type="EMBL" id="JAGEUA010000011">
    <property type="protein sequence ID" value="KAL0962889.1"/>
    <property type="molecule type" value="Genomic_DNA"/>
</dbReference>
<comment type="subcellular location">
    <subcellularLocation>
        <location evidence="2">Cytoplasm</location>
    </subcellularLocation>
    <subcellularLocation>
        <location evidence="1">Nucleus</location>
    </subcellularLocation>
</comment>
<dbReference type="InterPro" id="IPR038932">
    <property type="entry name" value="PARPBP"/>
</dbReference>
<dbReference type="GO" id="GO:0005737">
    <property type="term" value="C:cytoplasm"/>
    <property type="evidence" value="ECO:0007669"/>
    <property type="project" value="UniProtKB-SubCell"/>
</dbReference>
<evidence type="ECO:0000256" key="3">
    <source>
        <dbReference type="ARBA" id="ARBA00009135"/>
    </source>
</evidence>
<sequence>MTALENNLKTLVRAFRRECHRVLDSERTTIHGADGMLMVLQLVIAEVNKQEAGEFSVALSDVLMAWKHLLLDKLHLYNDSPRPANYNLIRKAYDSFLKRTNTMDLIDIHTEYKQLRVDLDPEEPVSSVQLFQFLSGNMNKETHEVWDSTSQVPSTPSSKSTQCSKQIRVLVRRVFCSYLNQLVNTKNDMAVVHTLDIPNRSLGHIAFTDLKHEARSKNTSLFLAVTSFVRAVQLGGKGYAPAESDPLRKHIKGLSDFVHFTDNLEEILGDHPDPSIAGIRLVTCIRAALVKGRASGDAVYAAADETAKDLKERICQIYQRQQTASVTGISPARPRYHAINHATAYGGRDTVKVLMSLLDEEALVPPCKNKADLLFEDRSVFSGEEGTCVLTLFRSPDIPSGSSPKSLQLRIEEWQDTLKPKARGKTIRSQFACTYQDKSALPLNRILDFPSSSQAPTCVHPAPKRTTTTTRDIENLKELGTVEVDPEAGRKEAQQGGPTRGTPAVLGPRSGNKSQSRRAGAVGSCQKSNIQTGGGSNNKTSKRKLVDASEPGGSENQPPQKKPTMSVSSSKLSGKNSGAKAPSKKKLIAGQGKLTNFFRL</sequence>
<proteinExistence type="inferred from homology"/>
<dbReference type="PANTHER" id="PTHR32121:SF0">
    <property type="entry name" value="PCNA-INTERACTING PARTNER"/>
    <property type="match status" value="1"/>
</dbReference>
<keyword evidence="7" id="KW-0238">DNA-binding</keyword>
<feature type="region of interest" description="Disordered" evidence="12">
    <location>
        <begin position="478"/>
        <end position="600"/>
    </location>
</feature>
<evidence type="ECO:0000256" key="1">
    <source>
        <dbReference type="ARBA" id="ARBA00004123"/>
    </source>
</evidence>
<keyword evidence="5" id="KW-0963">Cytoplasm</keyword>
<comment type="caution">
    <text evidence="13">The sequence shown here is derived from an EMBL/GenBank/DDBJ whole genome shotgun (WGS) entry which is preliminary data.</text>
</comment>
<dbReference type="AlphaFoldDB" id="A0ABD0VXG5"/>
<protein>
    <recommendedName>
        <fullName evidence="4">PCNA-interacting partner</fullName>
    </recommendedName>
    <alternativeName>
        <fullName evidence="10">PARP-1 binding protein</fullName>
    </alternativeName>
    <alternativeName>
        <fullName evidence="11">PARP1-binding protein</fullName>
    </alternativeName>
</protein>
<name>A0ABD0VXG5_UMBPY</name>
<dbReference type="GO" id="GO:0006281">
    <property type="term" value="P:DNA repair"/>
    <property type="evidence" value="ECO:0007669"/>
    <property type="project" value="UniProtKB-KW"/>
</dbReference>
<dbReference type="Proteomes" id="UP001557470">
    <property type="component" value="Unassembled WGS sequence"/>
</dbReference>
<evidence type="ECO:0000256" key="9">
    <source>
        <dbReference type="ARBA" id="ARBA00023242"/>
    </source>
</evidence>
<keyword evidence="9" id="KW-0539">Nucleus</keyword>
<evidence type="ECO:0000256" key="12">
    <source>
        <dbReference type="SAM" id="MobiDB-lite"/>
    </source>
</evidence>
<keyword evidence="8" id="KW-0234">DNA repair</keyword>
<dbReference type="Gene3D" id="1.10.486.10">
    <property type="entry name" value="PCRA, domain 4"/>
    <property type="match status" value="1"/>
</dbReference>
<gene>
    <name evidence="13" type="ORF">UPYG_G00346780</name>
</gene>
<keyword evidence="6" id="KW-0227">DNA damage</keyword>
<organism evidence="13 14">
    <name type="scientific">Umbra pygmaea</name>
    <name type="common">Eastern mudminnow</name>
    <dbReference type="NCBI Taxonomy" id="75934"/>
    <lineage>
        <taxon>Eukaryota</taxon>
        <taxon>Metazoa</taxon>
        <taxon>Chordata</taxon>
        <taxon>Craniata</taxon>
        <taxon>Vertebrata</taxon>
        <taxon>Euteleostomi</taxon>
        <taxon>Actinopterygii</taxon>
        <taxon>Neopterygii</taxon>
        <taxon>Teleostei</taxon>
        <taxon>Protacanthopterygii</taxon>
        <taxon>Esociformes</taxon>
        <taxon>Umbridae</taxon>
        <taxon>Umbra</taxon>
    </lineage>
</organism>
<feature type="compositionally biased region" description="Polar residues" evidence="12">
    <location>
        <begin position="554"/>
        <end position="565"/>
    </location>
</feature>
<accession>A0ABD0VXG5</accession>
<evidence type="ECO:0000313" key="13">
    <source>
        <dbReference type="EMBL" id="KAL0962889.1"/>
    </source>
</evidence>
<evidence type="ECO:0000256" key="8">
    <source>
        <dbReference type="ARBA" id="ARBA00023204"/>
    </source>
</evidence>
<keyword evidence="14" id="KW-1185">Reference proteome</keyword>
<feature type="compositionally biased region" description="Low complexity" evidence="12">
    <location>
        <begin position="566"/>
        <end position="581"/>
    </location>
</feature>
<evidence type="ECO:0000256" key="5">
    <source>
        <dbReference type="ARBA" id="ARBA00022490"/>
    </source>
</evidence>
<reference evidence="13 14" key="1">
    <citation type="submission" date="2024-06" db="EMBL/GenBank/DDBJ databases">
        <authorList>
            <person name="Pan Q."/>
            <person name="Wen M."/>
            <person name="Jouanno E."/>
            <person name="Zahm M."/>
            <person name="Klopp C."/>
            <person name="Cabau C."/>
            <person name="Louis A."/>
            <person name="Berthelot C."/>
            <person name="Parey E."/>
            <person name="Roest Crollius H."/>
            <person name="Montfort J."/>
            <person name="Robinson-Rechavi M."/>
            <person name="Bouchez O."/>
            <person name="Lampietro C."/>
            <person name="Lopez Roques C."/>
            <person name="Donnadieu C."/>
            <person name="Postlethwait J."/>
            <person name="Bobe J."/>
            <person name="Verreycken H."/>
            <person name="Guiguen Y."/>
        </authorList>
    </citation>
    <scope>NUCLEOTIDE SEQUENCE [LARGE SCALE GENOMIC DNA]</scope>
    <source>
        <strain evidence="13">Up_M1</strain>
        <tissue evidence="13">Testis</tissue>
    </source>
</reference>
<dbReference type="GO" id="GO:0003677">
    <property type="term" value="F:DNA binding"/>
    <property type="evidence" value="ECO:0007669"/>
    <property type="project" value="UniProtKB-KW"/>
</dbReference>
<dbReference type="PANTHER" id="PTHR32121">
    <property type="entry name" value="PCNA-INTERACTING PARTNER"/>
    <property type="match status" value="1"/>
</dbReference>
<comment type="similarity">
    <text evidence="3">Belongs to the PARI family.</text>
</comment>
<evidence type="ECO:0000256" key="11">
    <source>
        <dbReference type="ARBA" id="ARBA00032731"/>
    </source>
</evidence>
<evidence type="ECO:0000256" key="6">
    <source>
        <dbReference type="ARBA" id="ARBA00022763"/>
    </source>
</evidence>